<dbReference type="STRING" id="3775.A0A1Q3AX75"/>
<feature type="compositionally biased region" description="Acidic residues" evidence="1">
    <location>
        <begin position="1"/>
        <end position="11"/>
    </location>
</feature>
<gene>
    <name evidence="3" type="ORF">CFOL_v3_03785</name>
</gene>
<name>A0A1Q3AX75_CEPFO</name>
<feature type="domain" description="DUF4283" evidence="2">
    <location>
        <begin position="32"/>
        <end position="117"/>
    </location>
</feature>
<feature type="non-terminal residue" evidence="3">
    <location>
        <position position="177"/>
    </location>
</feature>
<evidence type="ECO:0000259" key="2">
    <source>
        <dbReference type="Pfam" id="PF14111"/>
    </source>
</evidence>
<evidence type="ECO:0000313" key="4">
    <source>
        <dbReference type="Proteomes" id="UP000187406"/>
    </source>
</evidence>
<organism evidence="3 4">
    <name type="scientific">Cephalotus follicularis</name>
    <name type="common">Albany pitcher plant</name>
    <dbReference type="NCBI Taxonomy" id="3775"/>
    <lineage>
        <taxon>Eukaryota</taxon>
        <taxon>Viridiplantae</taxon>
        <taxon>Streptophyta</taxon>
        <taxon>Embryophyta</taxon>
        <taxon>Tracheophyta</taxon>
        <taxon>Spermatophyta</taxon>
        <taxon>Magnoliopsida</taxon>
        <taxon>eudicotyledons</taxon>
        <taxon>Gunneridae</taxon>
        <taxon>Pentapetalae</taxon>
        <taxon>rosids</taxon>
        <taxon>fabids</taxon>
        <taxon>Oxalidales</taxon>
        <taxon>Cephalotaceae</taxon>
        <taxon>Cephalotus</taxon>
    </lineage>
</organism>
<dbReference type="EMBL" id="BDDD01000141">
    <property type="protein sequence ID" value="GAV60254.1"/>
    <property type="molecule type" value="Genomic_DNA"/>
</dbReference>
<accession>A0A1Q3AX75</accession>
<evidence type="ECO:0000313" key="3">
    <source>
        <dbReference type="EMBL" id="GAV60254.1"/>
    </source>
</evidence>
<evidence type="ECO:0000256" key="1">
    <source>
        <dbReference type="SAM" id="MobiDB-lite"/>
    </source>
</evidence>
<sequence length="177" mass="20285">EAMSDGEDDNSADPAHPKLKLSSEEKRLRTPWRKSLIIKLLGKSIGIKLMSDVVRRLWQPAGDFELLKLRHGYCHTPYLLAKFDDVHDCSRVLTGGSWLIFGHCPLVQPWKPNFKPASVVLSSIAVWVRLHELPLEFYDEYLLFSIRSLVGKPLHLDKFTALATRTKYARLCVEMEL</sequence>
<keyword evidence="4" id="KW-1185">Reference proteome</keyword>
<dbReference type="Pfam" id="PF14111">
    <property type="entry name" value="DUF4283"/>
    <property type="match status" value="1"/>
</dbReference>
<comment type="caution">
    <text evidence="3">The sequence shown here is derived from an EMBL/GenBank/DDBJ whole genome shotgun (WGS) entry which is preliminary data.</text>
</comment>
<dbReference type="PANTHER" id="PTHR31286">
    <property type="entry name" value="GLYCINE-RICH CELL WALL STRUCTURAL PROTEIN 1.8-LIKE"/>
    <property type="match status" value="1"/>
</dbReference>
<dbReference type="AlphaFoldDB" id="A0A1Q3AX75"/>
<dbReference type="Proteomes" id="UP000187406">
    <property type="component" value="Unassembled WGS sequence"/>
</dbReference>
<dbReference type="PANTHER" id="PTHR31286:SF99">
    <property type="entry name" value="DUF4283 DOMAIN-CONTAINING PROTEIN"/>
    <property type="match status" value="1"/>
</dbReference>
<dbReference type="InterPro" id="IPR040256">
    <property type="entry name" value="At4g02000-like"/>
</dbReference>
<feature type="non-terminal residue" evidence="3">
    <location>
        <position position="1"/>
    </location>
</feature>
<dbReference type="InterPro" id="IPR025558">
    <property type="entry name" value="DUF4283"/>
</dbReference>
<dbReference type="OrthoDB" id="1435853at2759"/>
<dbReference type="InParanoid" id="A0A1Q3AX75"/>
<proteinExistence type="predicted"/>
<feature type="region of interest" description="Disordered" evidence="1">
    <location>
        <begin position="1"/>
        <end position="20"/>
    </location>
</feature>
<protein>
    <submittedName>
        <fullName evidence="3">DUF4283 domain-containing protein</fullName>
    </submittedName>
</protein>
<reference evidence="4" key="1">
    <citation type="submission" date="2016-04" db="EMBL/GenBank/DDBJ databases">
        <title>Cephalotus genome sequencing.</title>
        <authorList>
            <person name="Fukushima K."/>
            <person name="Hasebe M."/>
            <person name="Fang X."/>
        </authorList>
    </citation>
    <scope>NUCLEOTIDE SEQUENCE [LARGE SCALE GENOMIC DNA]</scope>
    <source>
        <strain evidence="4">cv. St1</strain>
    </source>
</reference>